<comment type="caution">
    <text evidence="10">The sequence shown here is derived from an EMBL/GenBank/DDBJ whole genome shotgun (WGS) entry which is preliminary data.</text>
</comment>
<dbReference type="SUPFAM" id="SSF89550">
    <property type="entry name" value="PHP domain-like"/>
    <property type="match status" value="1"/>
</dbReference>
<dbReference type="CDD" id="cd12110">
    <property type="entry name" value="PHP_HisPPase_Hisj_like"/>
    <property type="match status" value="1"/>
</dbReference>
<evidence type="ECO:0000256" key="5">
    <source>
        <dbReference type="ARBA" id="ARBA00022801"/>
    </source>
</evidence>
<evidence type="ECO:0000259" key="9">
    <source>
        <dbReference type="Pfam" id="PF02811"/>
    </source>
</evidence>
<feature type="domain" description="PHP" evidence="9">
    <location>
        <begin position="21"/>
        <end position="224"/>
    </location>
</feature>
<protein>
    <recommendedName>
        <fullName evidence="3 8">Histidinol-phosphatase</fullName>
        <shortName evidence="8">HolPase</shortName>
        <ecNumber evidence="3 8">3.1.3.15</ecNumber>
    </recommendedName>
</protein>
<dbReference type="Gene3D" id="3.20.20.140">
    <property type="entry name" value="Metal-dependent hydrolases"/>
    <property type="match status" value="1"/>
</dbReference>
<gene>
    <name evidence="10" type="primary">hisJ</name>
    <name evidence="10" type="ORF">GH808_11985</name>
</gene>
<keyword evidence="5 8" id="KW-0378">Hydrolase</keyword>
<evidence type="ECO:0000256" key="6">
    <source>
        <dbReference type="ARBA" id="ARBA00023102"/>
    </source>
</evidence>
<keyword evidence="6 8" id="KW-0368">Histidine biosynthesis</keyword>
<reference evidence="10 11" key="1">
    <citation type="journal article" date="2020" name="mSystems">
        <title>Defining Genomic and Predicted Metabolic Features of the Acetobacterium Genus.</title>
        <authorList>
            <person name="Ross D.E."/>
            <person name="Marshall C.W."/>
            <person name="Gulliver D."/>
            <person name="May H.D."/>
            <person name="Norman R.S."/>
        </authorList>
    </citation>
    <scope>NUCLEOTIDE SEQUENCE [LARGE SCALE GENOMIC DNA]</scope>
    <source>
        <strain evidence="10 11">DSM 8238</strain>
    </source>
</reference>
<evidence type="ECO:0000256" key="2">
    <source>
        <dbReference type="ARBA" id="ARBA00009152"/>
    </source>
</evidence>
<evidence type="ECO:0000256" key="3">
    <source>
        <dbReference type="ARBA" id="ARBA00013085"/>
    </source>
</evidence>
<keyword evidence="4 8" id="KW-0028">Amino-acid biosynthesis</keyword>
<comment type="similarity">
    <text evidence="2 8">Belongs to the PHP hydrolase family. HisK subfamily.</text>
</comment>
<evidence type="ECO:0000313" key="11">
    <source>
        <dbReference type="Proteomes" id="UP000603234"/>
    </source>
</evidence>
<dbReference type="InterPro" id="IPR010140">
    <property type="entry name" value="Histidinol_P_phosphatase_HisJ"/>
</dbReference>
<evidence type="ECO:0000256" key="7">
    <source>
        <dbReference type="ARBA" id="ARBA00049158"/>
    </source>
</evidence>
<dbReference type="NCBIfam" id="TIGR01856">
    <property type="entry name" value="hisJ_fam"/>
    <property type="match status" value="1"/>
</dbReference>
<dbReference type="Pfam" id="PF02811">
    <property type="entry name" value="PHP"/>
    <property type="match status" value="1"/>
</dbReference>
<dbReference type="PANTHER" id="PTHR21039:SF0">
    <property type="entry name" value="HISTIDINOL-PHOSPHATASE"/>
    <property type="match status" value="1"/>
</dbReference>
<organism evidence="10 11">
    <name type="scientific">Acetobacterium fimetarium</name>
    <dbReference type="NCBI Taxonomy" id="52691"/>
    <lineage>
        <taxon>Bacteria</taxon>
        <taxon>Bacillati</taxon>
        <taxon>Bacillota</taxon>
        <taxon>Clostridia</taxon>
        <taxon>Eubacteriales</taxon>
        <taxon>Eubacteriaceae</taxon>
        <taxon>Acetobacterium</taxon>
    </lineage>
</organism>
<evidence type="ECO:0000256" key="1">
    <source>
        <dbReference type="ARBA" id="ARBA00004970"/>
    </source>
</evidence>
<evidence type="ECO:0000256" key="8">
    <source>
        <dbReference type="RuleBase" id="RU366003"/>
    </source>
</evidence>
<dbReference type="NCBIfam" id="NF005996">
    <property type="entry name" value="PRK08123.1"/>
    <property type="match status" value="1"/>
</dbReference>
<dbReference type="InterPro" id="IPR016195">
    <property type="entry name" value="Pol/histidinol_Pase-like"/>
</dbReference>
<dbReference type="EMBL" id="WJBC01000020">
    <property type="protein sequence ID" value="MBC3805145.1"/>
    <property type="molecule type" value="Genomic_DNA"/>
</dbReference>
<accession>A0ABR6WX31</accession>
<comment type="pathway">
    <text evidence="1 8">Amino-acid biosynthesis; L-histidine biosynthesis; L-histidine from 5-phospho-alpha-D-ribose 1-diphosphate: step 8/9.</text>
</comment>
<dbReference type="PANTHER" id="PTHR21039">
    <property type="entry name" value="HISTIDINOL PHOSPHATASE-RELATED"/>
    <property type="match status" value="1"/>
</dbReference>
<dbReference type="GO" id="GO:0004401">
    <property type="term" value="F:histidinol-phosphatase activity"/>
    <property type="evidence" value="ECO:0007669"/>
    <property type="project" value="UniProtKB-EC"/>
</dbReference>
<sequence length="298" mass="34709">MAWYNQFMLIFGGIKMIQANFHIHSEYCDGQNTLEEMTKAGIAAGLKSIGFASHMPLPFKNDWTMDEAKLSHYFEEISDLKEKYASSIEIYCGMEIDYFIDRQDISELAKEILPKLDYTIMSIHTIGSTYGNEVSYIDDTREDFARGIKNYYDNQPQQFIEAYYKGIGEMVLRHQPDVLGHIDLIKKYNQENFFFDENDFWYQETVKKCLDTIAETRTRMEINTGANMRVPGVGRYPSDWMIPEMEKRKIQITVGGDSHSVEGIVNEYNEAEMFLLSCGYKEYWMLKKGRWEAQALGV</sequence>
<keyword evidence="11" id="KW-1185">Reference proteome</keyword>
<dbReference type="InterPro" id="IPR004013">
    <property type="entry name" value="PHP_dom"/>
</dbReference>
<evidence type="ECO:0000256" key="4">
    <source>
        <dbReference type="ARBA" id="ARBA00022605"/>
    </source>
</evidence>
<dbReference type="EC" id="3.1.3.15" evidence="3 8"/>
<evidence type="ECO:0000313" key="10">
    <source>
        <dbReference type="EMBL" id="MBC3805145.1"/>
    </source>
</evidence>
<dbReference type="Proteomes" id="UP000603234">
    <property type="component" value="Unassembled WGS sequence"/>
</dbReference>
<name>A0ABR6WX31_9FIRM</name>
<proteinExistence type="inferred from homology"/>
<comment type="catalytic activity">
    <reaction evidence="7 8">
        <text>L-histidinol phosphate + H2O = L-histidinol + phosphate</text>
        <dbReference type="Rhea" id="RHEA:14465"/>
        <dbReference type="ChEBI" id="CHEBI:15377"/>
        <dbReference type="ChEBI" id="CHEBI:43474"/>
        <dbReference type="ChEBI" id="CHEBI:57699"/>
        <dbReference type="ChEBI" id="CHEBI:57980"/>
        <dbReference type="EC" id="3.1.3.15"/>
    </reaction>
</comment>